<sequence>MWCWLQVFGILPPLQTLAGINPELHLNQQRQCSGLFLPASTASIPPTPLCGLCVGKGKINHRMKGDRSGVELTRQDTILGAVAPKPPLARTRQGQDLSVL</sequence>
<keyword evidence="3" id="KW-1185">Reference proteome</keyword>
<reference evidence="2 3" key="1">
    <citation type="submission" date="2016-10" db="EMBL/GenBank/DDBJ databases">
        <title>The genome sequence of Colletotrichum fioriniae PJ7.</title>
        <authorList>
            <person name="Baroncelli R."/>
        </authorList>
    </citation>
    <scope>NUCLEOTIDE SEQUENCE [LARGE SCALE GENOMIC DNA]</scope>
    <source>
        <strain evidence="2 3">IMI 309622</strain>
    </source>
</reference>
<dbReference type="GeneID" id="85346592"/>
<keyword evidence="1" id="KW-0732">Signal</keyword>
<proteinExistence type="predicted"/>
<evidence type="ECO:0000256" key="1">
    <source>
        <dbReference type="SAM" id="SignalP"/>
    </source>
</evidence>
<accession>A0AAI9YI06</accession>
<name>A0AAI9YI06_9PEZI</name>
<protein>
    <recommendedName>
        <fullName evidence="4">Secreted protein</fullName>
    </recommendedName>
</protein>
<evidence type="ECO:0000313" key="3">
    <source>
        <dbReference type="Proteomes" id="UP001240678"/>
    </source>
</evidence>
<feature type="chain" id="PRO_5042597327" description="Secreted protein" evidence="1">
    <location>
        <begin position="20"/>
        <end position="100"/>
    </location>
</feature>
<evidence type="ECO:0008006" key="4">
    <source>
        <dbReference type="Google" id="ProtNLM"/>
    </source>
</evidence>
<dbReference type="RefSeq" id="XP_060306230.1">
    <property type="nucleotide sequence ID" value="XM_060463045.1"/>
</dbReference>
<evidence type="ECO:0000313" key="2">
    <source>
        <dbReference type="EMBL" id="KAK1511141.1"/>
    </source>
</evidence>
<dbReference type="AlphaFoldDB" id="A0AAI9YI06"/>
<dbReference type="EMBL" id="MOOE01000022">
    <property type="protein sequence ID" value="KAK1511141.1"/>
    <property type="molecule type" value="Genomic_DNA"/>
</dbReference>
<dbReference type="Proteomes" id="UP001240678">
    <property type="component" value="Unassembled WGS sequence"/>
</dbReference>
<gene>
    <name evidence="2" type="ORF">CCOS01_14903</name>
</gene>
<feature type="signal peptide" evidence="1">
    <location>
        <begin position="1"/>
        <end position="19"/>
    </location>
</feature>
<organism evidence="2 3">
    <name type="scientific">Colletotrichum costaricense</name>
    <dbReference type="NCBI Taxonomy" id="1209916"/>
    <lineage>
        <taxon>Eukaryota</taxon>
        <taxon>Fungi</taxon>
        <taxon>Dikarya</taxon>
        <taxon>Ascomycota</taxon>
        <taxon>Pezizomycotina</taxon>
        <taxon>Sordariomycetes</taxon>
        <taxon>Hypocreomycetidae</taxon>
        <taxon>Glomerellales</taxon>
        <taxon>Glomerellaceae</taxon>
        <taxon>Colletotrichum</taxon>
        <taxon>Colletotrichum acutatum species complex</taxon>
    </lineage>
</organism>
<comment type="caution">
    <text evidence="2">The sequence shown here is derived from an EMBL/GenBank/DDBJ whole genome shotgun (WGS) entry which is preliminary data.</text>
</comment>